<evidence type="ECO:0000313" key="2">
    <source>
        <dbReference type="EMBL" id="EKD44578.1"/>
    </source>
</evidence>
<keyword evidence="1" id="KW-1133">Transmembrane helix</keyword>
<dbReference type="EMBL" id="AMFJ01028825">
    <property type="protein sequence ID" value="EKD44578.1"/>
    <property type="molecule type" value="Genomic_DNA"/>
</dbReference>
<protein>
    <submittedName>
        <fullName evidence="2">Uncharacterized protein</fullName>
    </submittedName>
</protein>
<gene>
    <name evidence="2" type="ORF">ACD_71C00094G0004</name>
</gene>
<keyword evidence="1" id="KW-0472">Membrane</keyword>
<accession>K1ZJI0</accession>
<comment type="caution">
    <text evidence="2">The sequence shown here is derived from an EMBL/GenBank/DDBJ whole genome shotgun (WGS) entry which is preliminary data.</text>
</comment>
<reference evidence="2" key="1">
    <citation type="journal article" date="2012" name="Science">
        <title>Fermentation, hydrogen, and sulfur metabolism in multiple uncultivated bacterial phyla.</title>
        <authorList>
            <person name="Wrighton K.C."/>
            <person name="Thomas B.C."/>
            <person name="Sharon I."/>
            <person name="Miller C.S."/>
            <person name="Castelle C.J."/>
            <person name="VerBerkmoes N.C."/>
            <person name="Wilkins M.J."/>
            <person name="Hettich R.L."/>
            <person name="Lipton M.S."/>
            <person name="Williams K.H."/>
            <person name="Long P.E."/>
            <person name="Banfield J.F."/>
        </authorList>
    </citation>
    <scope>NUCLEOTIDE SEQUENCE [LARGE SCALE GENOMIC DNA]</scope>
</reference>
<keyword evidence="1" id="KW-0812">Transmembrane</keyword>
<name>K1ZJI0_9BACT</name>
<evidence type="ECO:0000256" key="1">
    <source>
        <dbReference type="SAM" id="Phobius"/>
    </source>
</evidence>
<sequence>MKPLHLNTKILIFLLLLSFLKMPYFYYQVLK</sequence>
<feature type="transmembrane region" description="Helical" evidence="1">
    <location>
        <begin position="6"/>
        <end position="27"/>
    </location>
</feature>
<dbReference type="AlphaFoldDB" id="K1ZJI0"/>
<proteinExistence type="predicted"/>
<organism evidence="2">
    <name type="scientific">uncultured bacterium</name>
    <name type="common">gcode 4</name>
    <dbReference type="NCBI Taxonomy" id="1234023"/>
    <lineage>
        <taxon>Bacteria</taxon>
        <taxon>environmental samples</taxon>
    </lineage>
</organism>